<sequence length="168" mass="18826">MVPLLKKKASSSTIGEASIAVVGKTKYPSMSDPKYCWVLGEVHHYASLYSSKRQVDELLSSFQICSESLTDFVSVKHCLNSDRVYMKPPRNDVMGKSFDLAELLNKGVAFKDSTSSGLKDLLLLHPLRITSKLSPPVTQMFPVHPELMMGLYRLLTSYSLSSRREHLD</sequence>
<organism evidence="1 2">
    <name type="scientific">Phaseolus coccineus</name>
    <name type="common">Scarlet runner bean</name>
    <name type="synonym">Phaseolus multiflorus</name>
    <dbReference type="NCBI Taxonomy" id="3886"/>
    <lineage>
        <taxon>Eukaryota</taxon>
        <taxon>Viridiplantae</taxon>
        <taxon>Streptophyta</taxon>
        <taxon>Embryophyta</taxon>
        <taxon>Tracheophyta</taxon>
        <taxon>Spermatophyta</taxon>
        <taxon>Magnoliopsida</taxon>
        <taxon>eudicotyledons</taxon>
        <taxon>Gunneridae</taxon>
        <taxon>Pentapetalae</taxon>
        <taxon>rosids</taxon>
        <taxon>fabids</taxon>
        <taxon>Fabales</taxon>
        <taxon>Fabaceae</taxon>
        <taxon>Papilionoideae</taxon>
        <taxon>50 kb inversion clade</taxon>
        <taxon>NPAAA clade</taxon>
        <taxon>indigoferoid/millettioid clade</taxon>
        <taxon>Phaseoleae</taxon>
        <taxon>Phaseolus</taxon>
    </lineage>
</organism>
<reference evidence="1 2" key="1">
    <citation type="submission" date="2024-01" db="EMBL/GenBank/DDBJ databases">
        <title>The genomes of 5 underutilized Papilionoideae crops provide insights into root nodulation and disease resistanc.</title>
        <authorList>
            <person name="Jiang F."/>
        </authorList>
    </citation>
    <scope>NUCLEOTIDE SEQUENCE [LARGE SCALE GENOMIC DNA]</scope>
    <source>
        <strain evidence="1">JINMINGXINNONG_FW02</strain>
        <tissue evidence="1">Leaves</tissue>
    </source>
</reference>
<gene>
    <name evidence="1" type="ORF">VNO80_10008</name>
</gene>
<protein>
    <submittedName>
        <fullName evidence="1">Uncharacterized protein</fullName>
    </submittedName>
</protein>
<name>A0AAN9NCN0_PHACN</name>
<accession>A0AAN9NCN0</accession>
<dbReference type="Proteomes" id="UP001374584">
    <property type="component" value="Unassembled WGS sequence"/>
</dbReference>
<evidence type="ECO:0000313" key="1">
    <source>
        <dbReference type="EMBL" id="KAK7367987.1"/>
    </source>
</evidence>
<comment type="caution">
    <text evidence="1">The sequence shown here is derived from an EMBL/GenBank/DDBJ whole genome shotgun (WGS) entry which is preliminary data.</text>
</comment>
<keyword evidence="2" id="KW-1185">Reference proteome</keyword>
<evidence type="ECO:0000313" key="2">
    <source>
        <dbReference type="Proteomes" id="UP001374584"/>
    </source>
</evidence>
<dbReference type="AlphaFoldDB" id="A0AAN9NCN0"/>
<dbReference type="EMBL" id="JAYMYR010000004">
    <property type="protein sequence ID" value="KAK7367987.1"/>
    <property type="molecule type" value="Genomic_DNA"/>
</dbReference>
<proteinExistence type="predicted"/>